<dbReference type="CDD" id="cd06193">
    <property type="entry name" value="siderophore_interacting"/>
    <property type="match status" value="1"/>
</dbReference>
<dbReference type="Pfam" id="PF04954">
    <property type="entry name" value="SIP"/>
    <property type="match status" value="1"/>
</dbReference>
<dbReference type="InterPro" id="IPR007037">
    <property type="entry name" value="SIP_rossman_dom"/>
</dbReference>
<name>A0A919UIS1_9ACTN</name>
<comment type="caution">
    <text evidence="2">The sequence shown here is derived from an EMBL/GenBank/DDBJ whole genome shotgun (WGS) entry which is preliminary data.</text>
</comment>
<evidence type="ECO:0000313" key="3">
    <source>
        <dbReference type="Proteomes" id="UP000640052"/>
    </source>
</evidence>
<dbReference type="Gene3D" id="2.40.30.10">
    <property type="entry name" value="Translation factors"/>
    <property type="match status" value="1"/>
</dbReference>
<accession>A0A919UIS1</accession>
<feature type="domain" description="FAD-binding FR-type" evidence="1">
    <location>
        <begin position="15"/>
        <end position="114"/>
    </location>
</feature>
<organism evidence="2 3">
    <name type="scientific">Acrocarpospora phusangensis</name>
    <dbReference type="NCBI Taxonomy" id="1070424"/>
    <lineage>
        <taxon>Bacteria</taxon>
        <taxon>Bacillati</taxon>
        <taxon>Actinomycetota</taxon>
        <taxon>Actinomycetes</taxon>
        <taxon>Streptosporangiales</taxon>
        <taxon>Streptosporangiaceae</taxon>
        <taxon>Acrocarpospora</taxon>
    </lineage>
</organism>
<dbReference type="InterPro" id="IPR017927">
    <property type="entry name" value="FAD-bd_FR_type"/>
</dbReference>
<dbReference type="InterPro" id="IPR039374">
    <property type="entry name" value="SIP_fam"/>
</dbReference>
<dbReference type="PROSITE" id="PS51384">
    <property type="entry name" value="FAD_FR"/>
    <property type="match status" value="1"/>
</dbReference>
<gene>
    <name evidence="2" type="ORF">Aph01nite_16840</name>
</gene>
<dbReference type="AlphaFoldDB" id="A0A919UIS1"/>
<dbReference type="GO" id="GO:0016491">
    <property type="term" value="F:oxidoreductase activity"/>
    <property type="evidence" value="ECO:0007669"/>
    <property type="project" value="InterPro"/>
</dbReference>
<proteinExistence type="predicted"/>
<dbReference type="InterPro" id="IPR039261">
    <property type="entry name" value="FNR_nucleotide-bd"/>
</dbReference>
<dbReference type="PANTHER" id="PTHR30157:SF0">
    <property type="entry name" value="NADPH-DEPENDENT FERRIC-CHELATE REDUCTASE"/>
    <property type="match status" value="1"/>
</dbReference>
<evidence type="ECO:0000259" key="1">
    <source>
        <dbReference type="PROSITE" id="PS51384"/>
    </source>
</evidence>
<dbReference type="Proteomes" id="UP000640052">
    <property type="component" value="Unassembled WGS sequence"/>
</dbReference>
<dbReference type="Pfam" id="PF08021">
    <property type="entry name" value="FAD_binding_9"/>
    <property type="match status" value="1"/>
</dbReference>
<keyword evidence="3" id="KW-1185">Reference proteome</keyword>
<reference evidence="2" key="1">
    <citation type="submission" date="2021-01" db="EMBL/GenBank/DDBJ databases">
        <title>Whole genome shotgun sequence of Acrocarpospora phusangensis NBRC 108782.</title>
        <authorList>
            <person name="Komaki H."/>
            <person name="Tamura T."/>
        </authorList>
    </citation>
    <scope>NUCLEOTIDE SEQUENCE</scope>
    <source>
        <strain evidence="2">NBRC 108782</strain>
    </source>
</reference>
<sequence length="234" mass="25105">MPTVPALIADPMTRWMGRRAVAATVAAISPGLVRVRFEGEDLKGRNWLPGCEIEFRVGRRDLRHYTTAAFDDDAGWIEVLFQLHGGGPGSTWARGLTPGDEVLVLGPGTKPWLRKGTSHFMAGDASALGLFEALTAGLGTGARAVGAVEVPPADVAAARELVPRLHVVAARDRPGEALVGWVAEMEGERPDVAYLAGHARTIQAVRGLLCAERVGMRRRDVVTKPYWADGKRGL</sequence>
<dbReference type="Gene3D" id="3.40.50.80">
    <property type="entry name" value="Nucleotide-binding domain of ferredoxin-NADP reductase (FNR) module"/>
    <property type="match status" value="1"/>
</dbReference>
<dbReference type="EMBL" id="BOOA01000010">
    <property type="protein sequence ID" value="GIH23374.1"/>
    <property type="molecule type" value="Genomic_DNA"/>
</dbReference>
<dbReference type="InterPro" id="IPR017938">
    <property type="entry name" value="Riboflavin_synthase-like_b-brl"/>
</dbReference>
<protein>
    <recommendedName>
        <fullName evidence="1">FAD-binding FR-type domain-containing protein</fullName>
    </recommendedName>
</protein>
<dbReference type="SUPFAM" id="SSF63380">
    <property type="entry name" value="Riboflavin synthase domain-like"/>
    <property type="match status" value="1"/>
</dbReference>
<dbReference type="PANTHER" id="PTHR30157">
    <property type="entry name" value="FERRIC REDUCTASE, NADPH-DEPENDENT"/>
    <property type="match status" value="1"/>
</dbReference>
<evidence type="ECO:0000313" key="2">
    <source>
        <dbReference type="EMBL" id="GIH23374.1"/>
    </source>
</evidence>
<dbReference type="RefSeq" id="WP_204040192.1">
    <property type="nucleotide sequence ID" value="NZ_BOOA01000010.1"/>
</dbReference>
<dbReference type="InterPro" id="IPR013113">
    <property type="entry name" value="SIP_FAD-bd"/>
</dbReference>